<dbReference type="PANTHER" id="PTHR34075">
    <property type="entry name" value="BLR3430 PROTEIN"/>
    <property type="match status" value="1"/>
</dbReference>
<organism evidence="3">
    <name type="scientific">marine sediment metagenome</name>
    <dbReference type="NCBI Taxonomy" id="412755"/>
    <lineage>
        <taxon>unclassified sequences</taxon>
        <taxon>metagenomes</taxon>
        <taxon>ecological metagenomes</taxon>
    </lineage>
</organism>
<dbReference type="AlphaFoldDB" id="X1FUW7"/>
<evidence type="ECO:0000313" key="3">
    <source>
        <dbReference type="EMBL" id="GAH33124.1"/>
    </source>
</evidence>
<dbReference type="Pfam" id="PF01796">
    <property type="entry name" value="OB_ChsH2_C"/>
    <property type="match status" value="1"/>
</dbReference>
<dbReference type="Pfam" id="PF12172">
    <property type="entry name" value="zf-ChsH2"/>
    <property type="match status" value="1"/>
</dbReference>
<gene>
    <name evidence="3" type="ORF">S03H2_15387</name>
</gene>
<reference evidence="3" key="1">
    <citation type="journal article" date="2014" name="Front. Microbiol.">
        <title>High frequency of phylogenetically diverse reductive dehalogenase-homologous genes in deep subseafloor sedimentary metagenomes.</title>
        <authorList>
            <person name="Kawai M."/>
            <person name="Futagami T."/>
            <person name="Toyoda A."/>
            <person name="Takaki Y."/>
            <person name="Nishi S."/>
            <person name="Hori S."/>
            <person name="Arai W."/>
            <person name="Tsubouchi T."/>
            <person name="Morono Y."/>
            <person name="Uchiyama I."/>
            <person name="Ito T."/>
            <person name="Fujiyama A."/>
            <person name="Inagaki F."/>
            <person name="Takami H."/>
        </authorList>
    </citation>
    <scope>NUCLEOTIDE SEQUENCE</scope>
    <source>
        <strain evidence="3">Expedition CK06-06</strain>
    </source>
</reference>
<dbReference type="SUPFAM" id="SSF50249">
    <property type="entry name" value="Nucleic acid-binding proteins"/>
    <property type="match status" value="1"/>
</dbReference>
<dbReference type="Gene3D" id="6.10.30.10">
    <property type="match status" value="1"/>
</dbReference>
<protein>
    <recommendedName>
        <fullName evidence="4">DUF35 domain-containing protein</fullName>
    </recommendedName>
</protein>
<dbReference type="InterPro" id="IPR052513">
    <property type="entry name" value="Thioester_dehydratase-like"/>
</dbReference>
<dbReference type="InterPro" id="IPR002878">
    <property type="entry name" value="ChsH2_C"/>
</dbReference>
<feature type="domain" description="ChsH2 C-terminal OB-fold" evidence="1">
    <location>
        <begin position="56"/>
        <end position="111"/>
    </location>
</feature>
<evidence type="ECO:0008006" key="4">
    <source>
        <dbReference type="Google" id="ProtNLM"/>
    </source>
</evidence>
<name>X1FUW7_9ZZZZ</name>
<evidence type="ECO:0000259" key="2">
    <source>
        <dbReference type="Pfam" id="PF12172"/>
    </source>
</evidence>
<dbReference type="PANTHER" id="PTHR34075:SF5">
    <property type="entry name" value="BLR3430 PROTEIN"/>
    <property type="match status" value="1"/>
</dbReference>
<evidence type="ECO:0000259" key="1">
    <source>
        <dbReference type="Pfam" id="PF01796"/>
    </source>
</evidence>
<proteinExistence type="predicted"/>
<feature type="domain" description="ChsH2 rubredoxin-like zinc ribbon" evidence="2">
    <location>
        <begin position="19"/>
        <end position="50"/>
    </location>
</feature>
<dbReference type="EMBL" id="BARU01007821">
    <property type="protein sequence ID" value="GAH33124.1"/>
    <property type="molecule type" value="Genomic_DNA"/>
</dbReference>
<dbReference type="InterPro" id="IPR012340">
    <property type="entry name" value="NA-bd_OB-fold"/>
</dbReference>
<accession>X1FUW7</accession>
<sequence length="131" mass="13748">MSDVEILDQNLRPHQTYLDGLAAGTLLYQRCGTCGAAVFYPRVACNVCGSVDLAFQPSAGEGTVYSNTAVASAGGPAYSVCIVELDEGFRMMSSVVGLPAEDVPIGLRVVGQFETSDDAAPRLVFAPREAI</sequence>
<comment type="caution">
    <text evidence="3">The sequence shown here is derived from an EMBL/GenBank/DDBJ whole genome shotgun (WGS) entry which is preliminary data.</text>
</comment>
<dbReference type="InterPro" id="IPR022002">
    <property type="entry name" value="ChsH2_Znr"/>
</dbReference>